<sequence length="107" mass="12101">YVALSHCWGKELLPILKKASPSTEGNIKERKEWPSASTLPQTFQDGMRVALRLEVYYIWIDCLCIIQNCDDDWANEAKKMADYYQGAYLTIAAASSKAGAVPFLRPR</sequence>
<proteinExistence type="predicted"/>
<dbReference type="Pfam" id="PF06985">
    <property type="entry name" value="HET"/>
    <property type="match status" value="1"/>
</dbReference>
<dbReference type="InterPro" id="IPR010730">
    <property type="entry name" value="HET"/>
</dbReference>
<name>A0A9P4HDI7_9PLEO</name>
<dbReference type="Proteomes" id="UP000799777">
    <property type="component" value="Unassembled WGS sequence"/>
</dbReference>
<dbReference type="AlphaFoldDB" id="A0A9P4HDI7"/>
<gene>
    <name evidence="2" type="ORF">EK21DRAFT_16943</name>
</gene>
<feature type="domain" description="Heterokaryon incompatibility" evidence="1">
    <location>
        <begin position="1"/>
        <end position="98"/>
    </location>
</feature>
<evidence type="ECO:0000259" key="1">
    <source>
        <dbReference type="Pfam" id="PF06985"/>
    </source>
</evidence>
<comment type="caution">
    <text evidence="2">The sequence shown here is derived from an EMBL/GenBank/DDBJ whole genome shotgun (WGS) entry which is preliminary data.</text>
</comment>
<dbReference type="EMBL" id="ML978171">
    <property type="protein sequence ID" value="KAF2032633.1"/>
    <property type="molecule type" value="Genomic_DNA"/>
</dbReference>
<dbReference type="PANTHER" id="PTHR33112:SF16">
    <property type="entry name" value="HETEROKARYON INCOMPATIBILITY DOMAIN-CONTAINING PROTEIN"/>
    <property type="match status" value="1"/>
</dbReference>
<dbReference type="OrthoDB" id="2958217at2759"/>
<feature type="non-terminal residue" evidence="2">
    <location>
        <position position="1"/>
    </location>
</feature>
<feature type="non-terminal residue" evidence="2">
    <location>
        <position position="107"/>
    </location>
</feature>
<dbReference type="PANTHER" id="PTHR33112">
    <property type="entry name" value="DOMAIN PROTEIN, PUTATIVE-RELATED"/>
    <property type="match status" value="1"/>
</dbReference>
<keyword evidence="3" id="KW-1185">Reference proteome</keyword>
<accession>A0A9P4HDI7</accession>
<evidence type="ECO:0000313" key="2">
    <source>
        <dbReference type="EMBL" id="KAF2032633.1"/>
    </source>
</evidence>
<organism evidence="2 3">
    <name type="scientific">Setomelanomma holmii</name>
    <dbReference type="NCBI Taxonomy" id="210430"/>
    <lineage>
        <taxon>Eukaryota</taxon>
        <taxon>Fungi</taxon>
        <taxon>Dikarya</taxon>
        <taxon>Ascomycota</taxon>
        <taxon>Pezizomycotina</taxon>
        <taxon>Dothideomycetes</taxon>
        <taxon>Pleosporomycetidae</taxon>
        <taxon>Pleosporales</taxon>
        <taxon>Pleosporineae</taxon>
        <taxon>Phaeosphaeriaceae</taxon>
        <taxon>Setomelanomma</taxon>
    </lineage>
</organism>
<reference evidence="2" key="1">
    <citation type="journal article" date="2020" name="Stud. Mycol.">
        <title>101 Dothideomycetes genomes: a test case for predicting lifestyles and emergence of pathogens.</title>
        <authorList>
            <person name="Haridas S."/>
            <person name="Albert R."/>
            <person name="Binder M."/>
            <person name="Bloem J."/>
            <person name="Labutti K."/>
            <person name="Salamov A."/>
            <person name="Andreopoulos B."/>
            <person name="Baker S."/>
            <person name="Barry K."/>
            <person name="Bills G."/>
            <person name="Bluhm B."/>
            <person name="Cannon C."/>
            <person name="Castanera R."/>
            <person name="Culley D."/>
            <person name="Daum C."/>
            <person name="Ezra D."/>
            <person name="Gonzalez J."/>
            <person name="Henrissat B."/>
            <person name="Kuo A."/>
            <person name="Liang C."/>
            <person name="Lipzen A."/>
            <person name="Lutzoni F."/>
            <person name="Magnuson J."/>
            <person name="Mondo S."/>
            <person name="Nolan M."/>
            <person name="Ohm R."/>
            <person name="Pangilinan J."/>
            <person name="Park H.-J."/>
            <person name="Ramirez L."/>
            <person name="Alfaro M."/>
            <person name="Sun H."/>
            <person name="Tritt A."/>
            <person name="Yoshinaga Y."/>
            <person name="Zwiers L.-H."/>
            <person name="Turgeon B."/>
            <person name="Goodwin S."/>
            <person name="Spatafora J."/>
            <person name="Crous P."/>
            <person name="Grigoriev I."/>
        </authorList>
    </citation>
    <scope>NUCLEOTIDE SEQUENCE</scope>
    <source>
        <strain evidence="2">CBS 110217</strain>
    </source>
</reference>
<protein>
    <recommendedName>
        <fullName evidence="1">Heterokaryon incompatibility domain-containing protein</fullName>
    </recommendedName>
</protein>
<evidence type="ECO:0000313" key="3">
    <source>
        <dbReference type="Proteomes" id="UP000799777"/>
    </source>
</evidence>